<gene>
    <name evidence="10" type="primary">ZSCAN5D_0</name>
    <name evidence="10" type="ORF">g.33849</name>
</gene>
<keyword evidence="7" id="KW-0539">Nucleus</keyword>
<proteinExistence type="predicted"/>
<dbReference type="AlphaFoldDB" id="A0A146MDH7"/>
<dbReference type="GO" id="GO:0005634">
    <property type="term" value="C:nucleus"/>
    <property type="evidence" value="ECO:0007669"/>
    <property type="project" value="UniProtKB-SubCell"/>
</dbReference>
<organism evidence="10">
    <name type="scientific">Lygus hesperus</name>
    <name type="common">Western plant bug</name>
    <dbReference type="NCBI Taxonomy" id="30085"/>
    <lineage>
        <taxon>Eukaryota</taxon>
        <taxon>Metazoa</taxon>
        <taxon>Ecdysozoa</taxon>
        <taxon>Arthropoda</taxon>
        <taxon>Hexapoda</taxon>
        <taxon>Insecta</taxon>
        <taxon>Pterygota</taxon>
        <taxon>Neoptera</taxon>
        <taxon>Paraneoptera</taxon>
        <taxon>Hemiptera</taxon>
        <taxon>Heteroptera</taxon>
        <taxon>Panheteroptera</taxon>
        <taxon>Cimicomorpha</taxon>
        <taxon>Miridae</taxon>
        <taxon>Mirini</taxon>
        <taxon>Lygus</taxon>
    </lineage>
</organism>
<evidence type="ECO:0000256" key="3">
    <source>
        <dbReference type="ARBA" id="ARBA00022737"/>
    </source>
</evidence>
<dbReference type="GO" id="GO:0006357">
    <property type="term" value="P:regulation of transcription by RNA polymerase II"/>
    <property type="evidence" value="ECO:0007669"/>
    <property type="project" value="TreeGrafter"/>
</dbReference>
<dbReference type="InterPro" id="IPR013087">
    <property type="entry name" value="Znf_C2H2_type"/>
</dbReference>
<dbReference type="SUPFAM" id="SSF57667">
    <property type="entry name" value="beta-beta-alpha zinc fingers"/>
    <property type="match status" value="2"/>
</dbReference>
<name>A0A146MDH7_LYGHE</name>
<dbReference type="EMBL" id="GDHC01001833">
    <property type="protein sequence ID" value="JAQ16796.1"/>
    <property type="molecule type" value="Transcribed_RNA"/>
</dbReference>
<comment type="subcellular location">
    <subcellularLocation>
        <location evidence="1">Nucleus</location>
    </subcellularLocation>
</comment>
<dbReference type="Gene3D" id="3.30.160.60">
    <property type="entry name" value="Classic Zinc Finger"/>
    <property type="match status" value="3"/>
</dbReference>
<evidence type="ECO:0000256" key="7">
    <source>
        <dbReference type="ARBA" id="ARBA00023242"/>
    </source>
</evidence>
<dbReference type="PANTHER" id="PTHR24404">
    <property type="entry name" value="ZINC FINGER PROTEIN"/>
    <property type="match status" value="1"/>
</dbReference>
<accession>A0A146MDH7</accession>
<feature type="domain" description="C2H2-type" evidence="9">
    <location>
        <begin position="181"/>
        <end position="208"/>
    </location>
</feature>
<dbReference type="PANTHER" id="PTHR24404:SF111">
    <property type="entry name" value="GASTRULA ZINC FINGER PROTEIN XLCGF49.1-LIKE-RELATED"/>
    <property type="match status" value="1"/>
</dbReference>
<dbReference type="PROSITE" id="PS50157">
    <property type="entry name" value="ZINC_FINGER_C2H2_2"/>
    <property type="match status" value="4"/>
</dbReference>
<evidence type="ECO:0000256" key="5">
    <source>
        <dbReference type="ARBA" id="ARBA00022833"/>
    </source>
</evidence>
<dbReference type="SMART" id="SM00355">
    <property type="entry name" value="ZnF_C2H2"/>
    <property type="match status" value="4"/>
</dbReference>
<evidence type="ECO:0000256" key="2">
    <source>
        <dbReference type="ARBA" id="ARBA00022723"/>
    </source>
</evidence>
<feature type="domain" description="C2H2-type" evidence="9">
    <location>
        <begin position="209"/>
        <end position="234"/>
    </location>
</feature>
<feature type="domain" description="C2H2-type" evidence="9">
    <location>
        <begin position="126"/>
        <end position="153"/>
    </location>
</feature>
<evidence type="ECO:0000256" key="1">
    <source>
        <dbReference type="ARBA" id="ARBA00004123"/>
    </source>
</evidence>
<dbReference type="GO" id="GO:0003700">
    <property type="term" value="F:DNA-binding transcription factor activity"/>
    <property type="evidence" value="ECO:0007669"/>
    <property type="project" value="TreeGrafter"/>
</dbReference>
<sequence>MTARTTSQIKGVVVIKEEPSDIQDDLDDAVSTEVTSIAKNAPVTKDVSPVEHLLNNKGQAYTSKILALESVDVHHADVAVKPEAMVVEVPPDVVQGIIENGLQDRLASPCSSSSSQVNSTITEKSLNCPYCNHRAICHSQLLLHLRRHTGERPFGCDSCDYRAARLSLLRAHMKTHTSESYSCNKCEYRTGNFNKLLIHKSSHSDDTPYACDSCDYRTRFLNHLEPHMRTHTGE</sequence>
<keyword evidence="2" id="KW-0479">Metal-binding</keyword>
<feature type="domain" description="C2H2-type" evidence="9">
    <location>
        <begin position="154"/>
        <end position="181"/>
    </location>
</feature>
<feature type="non-terminal residue" evidence="10">
    <location>
        <position position="234"/>
    </location>
</feature>
<evidence type="ECO:0000256" key="4">
    <source>
        <dbReference type="ARBA" id="ARBA00022771"/>
    </source>
</evidence>
<evidence type="ECO:0000256" key="6">
    <source>
        <dbReference type="ARBA" id="ARBA00023125"/>
    </source>
</evidence>
<dbReference type="FunFam" id="3.30.160.60:FF:002069">
    <property type="entry name" value="Uncharacterized protein"/>
    <property type="match status" value="1"/>
</dbReference>
<keyword evidence="3" id="KW-0677">Repeat</keyword>
<keyword evidence="5" id="KW-0862">Zinc</keyword>
<keyword evidence="6" id="KW-0238">DNA-binding</keyword>
<evidence type="ECO:0000313" key="10">
    <source>
        <dbReference type="EMBL" id="JAQ16796.1"/>
    </source>
</evidence>
<dbReference type="InterPro" id="IPR036236">
    <property type="entry name" value="Znf_C2H2_sf"/>
</dbReference>
<reference evidence="10" key="1">
    <citation type="journal article" date="2016" name="Gigascience">
        <title>De novo construction of an expanded transcriptome assembly for the western tarnished plant bug, Lygus hesperus.</title>
        <authorList>
            <person name="Tassone E.E."/>
            <person name="Geib S.M."/>
            <person name="Hall B."/>
            <person name="Fabrick J.A."/>
            <person name="Brent C.S."/>
            <person name="Hull J.J."/>
        </authorList>
    </citation>
    <scope>NUCLEOTIDE SEQUENCE</scope>
</reference>
<dbReference type="FunFam" id="3.30.160.60:FF:000446">
    <property type="entry name" value="Zinc finger protein"/>
    <property type="match status" value="1"/>
</dbReference>
<protein>
    <submittedName>
        <fullName evidence="10">Putative zinc finger and SCAN domain-containing protein 5D</fullName>
    </submittedName>
</protein>
<dbReference type="GO" id="GO:0008270">
    <property type="term" value="F:zinc ion binding"/>
    <property type="evidence" value="ECO:0007669"/>
    <property type="project" value="UniProtKB-KW"/>
</dbReference>
<dbReference type="InterPro" id="IPR050589">
    <property type="entry name" value="Ikaros_C2H2-ZF"/>
</dbReference>
<dbReference type="GO" id="GO:0000978">
    <property type="term" value="F:RNA polymerase II cis-regulatory region sequence-specific DNA binding"/>
    <property type="evidence" value="ECO:0007669"/>
    <property type="project" value="TreeGrafter"/>
</dbReference>
<evidence type="ECO:0000256" key="8">
    <source>
        <dbReference type="PROSITE-ProRule" id="PRU00042"/>
    </source>
</evidence>
<evidence type="ECO:0000259" key="9">
    <source>
        <dbReference type="PROSITE" id="PS50157"/>
    </source>
</evidence>
<keyword evidence="4 8" id="KW-0863">Zinc-finger</keyword>